<organismHost>
    <name type="scientific">Loxodonta africana</name>
    <name type="common">African elephant</name>
    <dbReference type="NCBI Taxonomy" id="9785"/>
</organismHost>
<keyword evidence="1" id="KW-1133">Transmembrane helix</keyword>
<accession>A0A0K2YSC7</accession>
<organismHost>
    <name type="scientific">Bos taurus</name>
    <name type="common">Bovine</name>
    <dbReference type="NCBI Taxonomy" id="9913"/>
</organismHost>
<organismHost>
    <name type="scientific">Microtus agrestis</name>
    <name type="common">Short-tailed field vole</name>
    <dbReference type="NCBI Taxonomy" id="29092"/>
</organismHost>
<organismHost>
    <name type="scientific">Homo sapiens</name>
    <name type="common">Human</name>
    <dbReference type="NCBI Taxonomy" id="9606"/>
</organismHost>
<organismHost>
    <name type="scientific">Myodes glareolus</name>
    <name type="common">Bank vole</name>
    <name type="synonym">Clethrionomys glareolus</name>
    <dbReference type="NCBI Taxonomy" id="447135"/>
</organismHost>
<dbReference type="Proteomes" id="UP000272857">
    <property type="component" value="Segment"/>
</dbReference>
<protein>
    <submittedName>
        <fullName evidence="2">Uncharacterized protein</fullName>
    </submittedName>
</protein>
<evidence type="ECO:0000256" key="1">
    <source>
        <dbReference type="SAM" id="Phobius"/>
    </source>
</evidence>
<feature type="transmembrane region" description="Helical" evidence="1">
    <location>
        <begin position="20"/>
        <end position="46"/>
    </location>
</feature>
<organismHost>
    <name type="scientific">Apodemus sylvaticus</name>
    <name type="common">European woodmouse</name>
    <dbReference type="NCBI Taxonomy" id="10129"/>
</organismHost>
<name>A0A0K2YSC7_COWPX</name>
<dbReference type="Proteomes" id="UP000164362">
    <property type="component" value="Segment"/>
</dbReference>
<organism evidence="2">
    <name type="scientific">Cowpox virus</name>
    <name type="common">CPV</name>
    <dbReference type="NCBI Taxonomy" id="10243"/>
    <lineage>
        <taxon>Viruses</taxon>
        <taxon>Varidnaviria</taxon>
        <taxon>Bamfordvirae</taxon>
        <taxon>Nucleocytoviricota</taxon>
        <taxon>Pokkesviricetes</taxon>
        <taxon>Chitovirales</taxon>
        <taxon>Poxviridae</taxon>
        <taxon>Chordopoxvirinae</taxon>
        <taxon>Orthopoxvirus</taxon>
        <taxon>Orthopoxvirus cowpox</taxon>
    </lineage>
</organism>
<dbReference type="EMBL" id="LN864565">
    <property type="protein sequence ID" value="CRL86574.1"/>
    <property type="molecule type" value="Genomic_DNA"/>
</dbReference>
<keyword evidence="1" id="KW-0472">Membrane</keyword>
<reference evidence="2" key="2">
    <citation type="submission" date="2015-05" db="EMBL/GenBank/DDBJ databases">
        <title>Utilizing next-generation sequencing to resolve the backbone and inform taxonomy of the Core Goodeniaceae.</title>
        <authorList>
            <person name="Michener P.S."/>
            <person name="Gardner A.G."/>
            <person name="Jabaily R.S."/>
            <person name="Sessa E."/>
        </authorList>
    </citation>
    <scope>NUCLEOTIDE SEQUENCE</scope>
    <source>
        <strain evidence="2">RatPox09</strain>
    </source>
</reference>
<organismHost>
    <name type="scientific">Felis catus</name>
    <name type="common">Cat</name>
    <name type="synonym">Felis silvestris catus</name>
    <dbReference type="NCBI Taxonomy" id="9685"/>
</organismHost>
<evidence type="ECO:0000313" key="3">
    <source>
        <dbReference type="EMBL" id="SNB53982.1"/>
    </source>
</evidence>
<evidence type="ECO:0000313" key="2">
    <source>
        <dbReference type="EMBL" id="CRL86574.1"/>
    </source>
</evidence>
<reference evidence="2" key="1">
    <citation type="journal article" date="2015" name="J. Virol.">
        <title>Out of the reservoir: Phenotypic and genotypic characterization of a novel cowpox virus isolated from a common vole.</title>
        <authorList>
            <person name="Hoffmann D."/>
            <person name="Franke A."/>
            <person name="Jenckel M."/>
            <person name="Tamosiunaite A."/>
            <person name="Schluckebier J."/>
            <person name="Granzow H."/>
            <person name="Hoffmann B."/>
            <person name="Fischer S."/>
            <person name="Ulrich R.G."/>
            <person name="Hoper D."/>
            <person name="Goller K."/>
            <person name="Osterrieder N."/>
            <person name="Beer M."/>
        </authorList>
    </citation>
    <scope>NUCLEOTIDE SEQUENCE [LARGE SCALE GENOMIC DNA]</scope>
    <source>
        <strain evidence="2">RatPox09</strain>
    </source>
</reference>
<keyword evidence="1" id="KW-0812">Transmembrane</keyword>
<dbReference type="Pfam" id="PF17506">
    <property type="entry name" value="DUF5438"/>
    <property type="match status" value="1"/>
</dbReference>
<dbReference type="InterPro" id="IPR020104">
    <property type="entry name" value="DUF5438"/>
</dbReference>
<proteinExistence type="predicted"/>
<sequence length="71" mass="8032">MNVSIPHSFTMTLKEINRSIIYSTTNSVISALLMYNLLTIMSTTYLSVSFRRVMSGFNSPKHTNSKLILTD</sequence>
<dbReference type="EMBL" id="LT896721">
    <property type="protein sequence ID" value="SNB53982.1"/>
    <property type="molecule type" value="Genomic_DNA"/>
</dbReference>
<gene>
    <name evidence="2" type="primary">gCPXV0163</name>
</gene>
<reference evidence="3" key="3">
    <citation type="submission" date="2017-06" db="EMBL/GenBank/DDBJ databases">
        <authorList>
            <person name="Kim H.J."/>
            <person name="Triplett B.A."/>
        </authorList>
    </citation>
    <scope>NUCLEOTIDE SEQUENCE</scope>
    <source>
        <strain evidence="3">Ger 2010 MKY</strain>
    </source>
</reference>
<organismHost>
    <name type="scientific">Mus musculus</name>
    <name type="common">Mouse</name>
    <dbReference type="NCBI Taxonomy" id="10090"/>
</organismHost>